<proteinExistence type="predicted"/>
<keyword evidence="2 5" id="KW-0812">Transmembrane</keyword>
<dbReference type="PANTHER" id="PTHR11132">
    <property type="entry name" value="SOLUTE CARRIER FAMILY 35"/>
    <property type="match status" value="1"/>
</dbReference>
<evidence type="ECO:0000313" key="7">
    <source>
        <dbReference type="EMBL" id="CAG4988075.1"/>
    </source>
</evidence>
<evidence type="ECO:0000256" key="5">
    <source>
        <dbReference type="SAM" id="Phobius"/>
    </source>
</evidence>
<keyword evidence="3 5" id="KW-1133">Transmembrane helix</keyword>
<feature type="domain" description="Sugar phosphate transporter" evidence="6">
    <location>
        <begin position="13"/>
        <end position="166"/>
    </location>
</feature>
<keyword evidence="4 5" id="KW-0472">Membrane</keyword>
<name>A0A8S3WY51_PARAO</name>
<keyword evidence="8" id="KW-1185">Reference proteome</keyword>
<protein>
    <submittedName>
        <fullName evidence="7">(apollo) hypothetical protein</fullName>
    </submittedName>
</protein>
<evidence type="ECO:0000259" key="6">
    <source>
        <dbReference type="Pfam" id="PF03151"/>
    </source>
</evidence>
<feature type="transmembrane region" description="Helical" evidence="5">
    <location>
        <begin position="86"/>
        <end position="102"/>
    </location>
</feature>
<dbReference type="OrthoDB" id="5547497at2759"/>
<organism evidence="7 8">
    <name type="scientific">Parnassius apollo</name>
    <name type="common">Apollo butterfly</name>
    <name type="synonym">Papilio apollo</name>
    <dbReference type="NCBI Taxonomy" id="110799"/>
    <lineage>
        <taxon>Eukaryota</taxon>
        <taxon>Metazoa</taxon>
        <taxon>Ecdysozoa</taxon>
        <taxon>Arthropoda</taxon>
        <taxon>Hexapoda</taxon>
        <taxon>Insecta</taxon>
        <taxon>Pterygota</taxon>
        <taxon>Neoptera</taxon>
        <taxon>Endopterygota</taxon>
        <taxon>Lepidoptera</taxon>
        <taxon>Glossata</taxon>
        <taxon>Ditrysia</taxon>
        <taxon>Papilionoidea</taxon>
        <taxon>Papilionidae</taxon>
        <taxon>Parnassiinae</taxon>
        <taxon>Parnassini</taxon>
        <taxon>Parnassius</taxon>
        <taxon>Parnassius</taxon>
    </lineage>
</organism>
<reference evidence="7" key="1">
    <citation type="submission" date="2021-04" db="EMBL/GenBank/DDBJ databases">
        <authorList>
            <person name="Tunstrom K."/>
        </authorList>
    </citation>
    <scope>NUCLEOTIDE SEQUENCE</scope>
</reference>
<dbReference type="GO" id="GO:0016020">
    <property type="term" value="C:membrane"/>
    <property type="evidence" value="ECO:0007669"/>
    <property type="project" value="UniProtKB-SubCell"/>
</dbReference>
<sequence>MKDQGDLCSRYIKIFIVVSCYWIISIATVFVNKTLLSSDSVKLDAPLFITWFQCVVSFGICFMLSRTGGVPHIFNFPKGSPWSFKVVREVIPLSIMFTLMIATNNMCLKYVGVAFYYIGRSLTTVFNVVFSWMLLRQTTSCRCVLCCACIIFGFYLGVDQENLLGMETAASTTWFVSRIPISKSWAMLLRQL</sequence>
<evidence type="ECO:0000256" key="3">
    <source>
        <dbReference type="ARBA" id="ARBA00022989"/>
    </source>
</evidence>
<dbReference type="Pfam" id="PF03151">
    <property type="entry name" value="TPT"/>
    <property type="match status" value="1"/>
</dbReference>
<evidence type="ECO:0000256" key="1">
    <source>
        <dbReference type="ARBA" id="ARBA00004141"/>
    </source>
</evidence>
<evidence type="ECO:0000313" key="8">
    <source>
        <dbReference type="Proteomes" id="UP000691718"/>
    </source>
</evidence>
<evidence type="ECO:0000256" key="2">
    <source>
        <dbReference type="ARBA" id="ARBA00022692"/>
    </source>
</evidence>
<dbReference type="EMBL" id="CAJQZP010000847">
    <property type="protein sequence ID" value="CAG4988075.1"/>
    <property type="molecule type" value="Genomic_DNA"/>
</dbReference>
<dbReference type="AlphaFoldDB" id="A0A8S3WY51"/>
<feature type="transmembrane region" description="Helical" evidence="5">
    <location>
        <begin position="12"/>
        <end position="31"/>
    </location>
</feature>
<dbReference type="InterPro" id="IPR050186">
    <property type="entry name" value="TPT_transporter"/>
</dbReference>
<dbReference type="Proteomes" id="UP000691718">
    <property type="component" value="Unassembled WGS sequence"/>
</dbReference>
<comment type="subcellular location">
    <subcellularLocation>
        <location evidence="1">Membrane</location>
        <topology evidence="1">Multi-pass membrane protein</topology>
    </subcellularLocation>
</comment>
<feature type="transmembrane region" description="Helical" evidence="5">
    <location>
        <begin position="43"/>
        <end position="65"/>
    </location>
</feature>
<accession>A0A8S3WY51</accession>
<feature type="transmembrane region" description="Helical" evidence="5">
    <location>
        <begin position="142"/>
        <end position="158"/>
    </location>
</feature>
<gene>
    <name evidence="7" type="ORF">PAPOLLO_LOCUS11575</name>
</gene>
<comment type="caution">
    <text evidence="7">The sequence shown here is derived from an EMBL/GenBank/DDBJ whole genome shotgun (WGS) entry which is preliminary data.</text>
</comment>
<feature type="transmembrane region" description="Helical" evidence="5">
    <location>
        <begin position="114"/>
        <end position="135"/>
    </location>
</feature>
<dbReference type="InterPro" id="IPR004853">
    <property type="entry name" value="Sugar_P_trans_dom"/>
</dbReference>
<evidence type="ECO:0000256" key="4">
    <source>
        <dbReference type="ARBA" id="ARBA00023136"/>
    </source>
</evidence>